<evidence type="ECO:0000313" key="6">
    <source>
        <dbReference type="Proteomes" id="UP000029066"/>
    </source>
</evidence>
<proteinExistence type="predicted"/>
<dbReference type="PROSITE" id="PS50935">
    <property type="entry name" value="SSB"/>
    <property type="match status" value="1"/>
</dbReference>
<feature type="compositionally biased region" description="Low complexity" evidence="4">
    <location>
        <begin position="151"/>
        <end position="160"/>
    </location>
</feature>
<dbReference type="Proteomes" id="UP000029066">
    <property type="component" value="Unassembled WGS sequence"/>
</dbReference>
<evidence type="ECO:0000256" key="2">
    <source>
        <dbReference type="PROSITE-ProRule" id="PRU00252"/>
    </source>
</evidence>
<dbReference type="SUPFAM" id="SSF50249">
    <property type="entry name" value="Nucleic acid-binding proteins"/>
    <property type="match status" value="1"/>
</dbReference>
<dbReference type="InterPro" id="IPR011344">
    <property type="entry name" value="ssDNA-bd"/>
</dbReference>
<dbReference type="NCBIfam" id="TIGR00621">
    <property type="entry name" value="ssb"/>
    <property type="match status" value="1"/>
</dbReference>
<evidence type="ECO:0000256" key="1">
    <source>
        <dbReference type="ARBA" id="ARBA00023125"/>
    </source>
</evidence>
<dbReference type="OrthoDB" id="3240418at2"/>
<dbReference type="CDD" id="cd04496">
    <property type="entry name" value="SSB_OBF"/>
    <property type="match status" value="1"/>
</dbReference>
<evidence type="ECO:0000256" key="4">
    <source>
        <dbReference type="SAM" id="MobiDB-lite"/>
    </source>
</evidence>
<evidence type="ECO:0000256" key="3">
    <source>
        <dbReference type="RuleBase" id="RU000524"/>
    </source>
</evidence>
<dbReference type="GO" id="GO:0003697">
    <property type="term" value="F:single-stranded DNA binding"/>
    <property type="evidence" value="ECO:0007669"/>
    <property type="project" value="InterPro"/>
</dbReference>
<dbReference type="AlphaFoldDB" id="A0A087D6Y5"/>
<comment type="caution">
    <text evidence="5">The sequence shown here is derived from an EMBL/GenBank/DDBJ whole genome shotgun (WGS) entry which is preliminary data.</text>
</comment>
<keyword evidence="1 2" id="KW-0238">DNA-binding</keyword>
<evidence type="ECO:0000313" key="5">
    <source>
        <dbReference type="EMBL" id="KFI91285.1"/>
    </source>
</evidence>
<sequence length="173" mass="18831">MATINLIHMTVTGNAGQIEYRTNREGTTFASFSIAQNARVQNQQTGQWEDGATTWIRCTAAGPLAEHMRASGFTKGTRLVVTGTYQQRDYQDQNGAKRTTYELHAEDVAASVRYATATVTKTQTAQGFTGRSQIQTAMPAGNAWSQPAPQPQQTTQPTYTDGFAPANPQQPTI</sequence>
<name>A0A087D6Y5_9BIFI</name>
<dbReference type="GO" id="GO:0006260">
    <property type="term" value="P:DNA replication"/>
    <property type="evidence" value="ECO:0007669"/>
    <property type="project" value="InterPro"/>
</dbReference>
<dbReference type="InterPro" id="IPR012340">
    <property type="entry name" value="NA-bd_OB-fold"/>
</dbReference>
<organism evidence="5 6">
    <name type="scientific">Bifidobacterium saguini DSM 23967</name>
    <dbReference type="NCBI Taxonomy" id="1437607"/>
    <lineage>
        <taxon>Bacteria</taxon>
        <taxon>Bacillati</taxon>
        <taxon>Actinomycetota</taxon>
        <taxon>Actinomycetes</taxon>
        <taxon>Bifidobacteriales</taxon>
        <taxon>Bifidobacteriaceae</taxon>
        <taxon>Bifidobacterium</taxon>
    </lineage>
</organism>
<dbReference type="InterPro" id="IPR000424">
    <property type="entry name" value="Primosome_PriB/ssb"/>
</dbReference>
<dbReference type="EMBL" id="JGZN01000016">
    <property type="protein sequence ID" value="KFI91285.1"/>
    <property type="molecule type" value="Genomic_DNA"/>
</dbReference>
<dbReference type="STRING" id="1437607.BISA_1888"/>
<gene>
    <name evidence="5" type="ORF">BISA_1888</name>
</gene>
<reference evidence="5 6" key="1">
    <citation type="submission" date="2014-03" db="EMBL/GenBank/DDBJ databases">
        <title>Genomics of Bifidobacteria.</title>
        <authorList>
            <person name="Ventura M."/>
            <person name="Milani C."/>
            <person name="Lugli G.A."/>
        </authorList>
    </citation>
    <scope>NUCLEOTIDE SEQUENCE [LARGE SCALE GENOMIC DNA]</scope>
    <source>
        <strain evidence="5 6">DSM 23967</strain>
    </source>
</reference>
<protein>
    <recommendedName>
        <fullName evidence="3">Single-stranded DNA-binding protein</fullName>
    </recommendedName>
</protein>
<accession>A0A087D6Y5</accession>
<dbReference type="Gene3D" id="2.40.50.140">
    <property type="entry name" value="Nucleic acid-binding proteins"/>
    <property type="match status" value="1"/>
</dbReference>
<feature type="region of interest" description="Disordered" evidence="4">
    <location>
        <begin position="139"/>
        <end position="173"/>
    </location>
</feature>
<dbReference type="RefSeq" id="WP_033891837.1">
    <property type="nucleotide sequence ID" value="NZ_JDUT01000006.1"/>
</dbReference>
<dbReference type="Pfam" id="PF00436">
    <property type="entry name" value="SSB"/>
    <property type="match status" value="1"/>
</dbReference>